<dbReference type="SUPFAM" id="SSF55718">
    <property type="entry name" value="SCP-like"/>
    <property type="match status" value="1"/>
</dbReference>
<dbReference type="Pfam" id="PF02036">
    <property type="entry name" value="SCP2"/>
    <property type="match status" value="1"/>
</dbReference>
<comment type="caution">
    <text evidence="2">The sequence shown here is derived from an EMBL/GenBank/DDBJ whole genome shotgun (WGS) entry which is preliminary data.</text>
</comment>
<dbReference type="EMBL" id="LAZR01010111">
    <property type="protein sequence ID" value="KKM68763.1"/>
    <property type="molecule type" value="Genomic_DNA"/>
</dbReference>
<dbReference type="InterPro" id="IPR036527">
    <property type="entry name" value="SCP2_sterol-bd_dom_sf"/>
</dbReference>
<evidence type="ECO:0000259" key="1">
    <source>
        <dbReference type="Pfam" id="PF02036"/>
    </source>
</evidence>
<proteinExistence type="predicted"/>
<gene>
    <name evidence="2" type="ORF">LCGC14_1457610</name>
</gene>
<name>A0A0F9JGS4_9ZZZZ</name>
<feature type="domain" description="SCP2" evidence="1">
    <location>
        <begin position="16"/>
        <end position="54"/>
    </location>
</feature>
<sequence length="72" mass="8055">MLFIRFMLPLALKLYSATYDNWIKIIKKELDGTKALLSGQAKLKGDMGKVMRATKAAAELSNTSAAIDTQWY</sequence>
<protein>
    <recommendedName>
        <fullName evidence="1">SCP2 domain-containing protein</fullName>
    </recommendedName>
</protein>
<dbReference type="InterPro" id="IPR003033">
    <property type="entry name" value="SCP2_sterol-bd_dom"/>
</dbReference>
<organism evidence="2">
    <name type="scientific">marine sediment metagenome</name>
    <dbReference type="NCBI Taxonomy" id="412755"/>
    <lineage>
        <taxon>unclassified sequences</taxon>
        <taxon>metagenomes</taxon>
        <taxon>ecological metagenomes</taxon>
    </lineage>
</organism>
<dbReference type="Gene3D" id="3.30.1050.10">
    <property type="entry name" value="SCP2 sterol-binding domain"/>
    <property type="match status" value="1"/>
</dbReference>
<dbReference type="AlphaFoldDB" id="A0A0F9JGS4"/>
<reference evidence="2" key="1">
    <citation type="journal article" date="2015" name="Nature">
        <title>Complex archaea that bridge the gap between prokaryotes and eukaryotes.</title>
        <authorList>
            <person name="Spang A."/>
            <person name="Saw J.H."/>
            <person name="Jorgensen S.L."/>
            <person name="Zaremba-Niedzwiedzka K."/>
            <person name="Martijn J."/>
            <person name="Lind A.E."/>
            <person name="van Eijk R."/>
            <person name="Schleper C."/>
            <person name="Guy L."/>
            <person name="Ettema T.J."/>
        </authorList>
    </citation>
    <scope>NUCLEOTIDE SEQUENCE</scope>
</reference>
<evidence type="ECO:0000313" key="2">
    <source>
        <dbReference type="EMBL" id="KKM68763.1"/>
    </source>
</evidence>
<accession>A0A0F9JGS4</accession>